<dbReference type="GO" id="GO:0006207">
    <property type="term" value="P:'de novo' pyrimidine nucleobase biosynthetic process"/>
    <property type="evidence" value="ECO:0007669"/>
    <property type="project" value="TreeGrafter"/>
</dbReference>
<dbReference type="SUPFAM" id="SSF51556">
    <property type="entry name" value="Metallo-dependent hydrolases"/>
    <property type="match status" value="1"/>
</dbReference>
<proteinExistence type="predicted"/>
<dbReference type="PANTHER" id="PTHR43137">
    <property type="entry name" value="DIHYDROOROTASE"/>
    <property type="match status" value="1"/>
</dbReference>
<gene>
    <name evidence="3" type="ORF">B296_00001823</name>
</gene>
<feature type="compositionally biased region" description="Basic and acidic residues" evidence="1">
    <location>
        <begin position="1"/>
        <end position="18"/>
    </location>
</feature>
<sequence length="136" mass="14925">ARHFGRAGDRDARPEAPDHHHRCSGGVPAIHLKGSSAFFDPLVTLYITGNTSPEEIKLAGFSRRSEAVFAVKLYPAGATTNSEDGVTNVFGKCLPVLEEMVEQNMPLLVCISLILLINLPYFVLYLGKELCLREKV</sequence>
<protein>
    <submittedName>
        <fullName evidence="3">Uncharacterized protein</fullName>
    </submittedName>
</protein>
<name>A0A426ZZA9_ENSVE</name>
<dbReference type="GO" id="GO:0009507">
    <property type="term" value="C:chloroplast"/>
    <property type="evidence" value="ECO:0007669"/>
    <property type="project" value="TreeGrafter"/>
</dbReference>
<dbReference type="AlphaFoldDB" id="A0A426ZZA9"/>
<organism evidence="3 4">
    <name type="scientific">Ensete ventricosum</name>
    <name type="common">Abyssinian banana</name>
    <name type="synonym">Musa ensete</name>
    <dbReference type="NCBI Taxonomy" id="4639"/>
    <lineage>
        <taxon>Eukaryota</taxon>
        <taxon>Viridiplantae</taxon>
        <taxon>Streptophyta</taxon>
        <taxon>Embryophyta</taxon>
        <taxon>Tracheophyta</taxon>
        <taxon>Spermatophyta</taxon>
        <taxon>Magnoliopsida</taxon>
        <taxon>Liliopsida</taxon>
        <taxon>Zingiberales</taxon>
        <taxon>Musaceae</taxon>
        <taxon>Ensete</taxon>
    </lineage>
</organism>
<accession>A0A426ZZA9</accession>
<keyword evidence="2" id="KW-1133">Transmembrane helix</keyword>
<dbReference type="InterPro" id="IPR004721">
    <property type="entry name" value="DHOdimr"/>
</dbReference>
<dbReference type="EMBL" id="AMZH03004394">
    <property type="protein sequence ID" value="RRT69283.1"/>
    <property type="molecule type" value="Genomic_DNA"/>
</dbReference>
<reference evidence="3 4" key="1">
    <citation type="journal article" date="2014" name="Agronomy (Basel)">
        <title>A Draft Genome Sequence for Ensete ventricosum, the Drought-Tolerant Tree Against Hunger.</title>
        <authorList>
            <person name="Harrison J."/>
            <person name="Moore K.A."/>
            <person name="Paszkiewicz K."/>
            <person name="Jones T."/>
            <person name="Grant M."/>
            <person name="Ambacheew D."/>
            <person name="Muzemil S."/>
            <person name="Studholme D.J."/>
        </authorList>
    </citation>
    <scope>NUCLEOTIDE SEQUENCE [LARGE SCALE GENOMIC DNA]</scope>
</reference>
<evidence type="ECO:0000313" key="3">
    <source>
        <dbReference type="EMBL" id="RRT69283.1"/>
    </source>
</evidence>
<evidence type="ECO:0000313" key="4">
    <source>
        <dbReference type="Proteomes" id="UP000287651"/>
    </source>
</evidence>
<keyword evidence="2" id="KW-0812">Transmembrane</keyword>
<evidence type="ECO:0000256" key="1">
    <source>
        <dbReference type="SAM" id="MobiDB-lite"/>
    </source>
</evidence>
<dbReference type="GO" id="GO:0004151">
    <property type="term" value="F:dihydroorotase activity"/>
    <property type="evidence" value="ECO:0007669"/>
    <property type="project" value="InterPro"/>
</dbReference>
<dbReference type="Gene3D" id="3.20.20.140">
    <property type="entry name" value="Metal-dependent hydrolases"/>
    <property type="match status" value="1"/>
</dbReference>
<dbReference type="GO" id="GO:0044205">
    <property type="term" value="P:'de novo' UMP biosynthetic process"/>
    <property type="evidence" value="ECO:0007669"/>
    <property type="project" value="UniProtKB-UniPathway"/>
</dbReference>
<evidence type="ECO:0000256" key="2">
    <source>
        <dbReference type="SAM" id="Phobius"/>
    </source>
</evidence>
<dbReference type="PANTHER" id="PTHR43137:SF1">
    <property type="entry name" value="DIHYDROOROTASE"/>
    <property type="match status" value="1"/>
</dbReference>
<dbReference type="Proteomes" id="UP000287651">
    <property type="component" value="Unassembled WGS sequence"/>
</dbReference>
<dbReference type="InterPro" id="IPR032466">
    <property type="entry name" value="Metal_Hydrolase"/>
</dbReference>
<feature type="transmembrane region" description="Helical" evidence="2">
    <location>
        <begin position="105"/>
        <end position="126"/>
    </location>
</feature>
<dbReference type="UniPathway" id="UPA00070">
    <property type="reaction ID" value="UER00117"/>
</dbReference>
<feature type="non-terminal residue" evidence="3">
    <location>
        <position position="1"/>
    </location>
</feature>
<comment type="caution">
    <text evidence="3">The sequence shown here is derived from an EMBL/GenBank/DDBJ whole genome shotgun (WGS) entry which is preliminary data.</text>
</comment>
<keyword evidence="2" id="KW-0472">Membrane</keyword>
<feature type="region of interest" description="Disordered" evidence="1">
    <location>
        <begin position="1"/>
        <end position="21"/>
    </location>
</feature>